<dbReference type="RefSeq" id="WP_012506404.1">
    <property type="nucleotide sequence ID" value="NC_011059.1"/>
</dbReference>
<dbReference type="InterPro" id="IPR012340">
    <property type="entry name" value="NA-bd_OB-fold"/>
</dbReference>
<keyword evidence="3" id="KW-0479">Metal-binding</keyword>
<keyword evidence="7" id="KW-1185">Reference proteome</keyword>
<dbReference type="Proteomes" id="UP000002725">
    <property type="component" value="Chromosome"/>
</dbReference>
<evidence type="ECO:0000256" key="3">
    <source>
        <dbReference type="HAMAP-Rule" id="MF_01820"/>
    </source>
</evidence>
<dbReference type="GO" id="GO:0019843">
    <property type="term" value="F:rRNA binding"/>
    <property type="evidence" value="ECO:0007669"/>
    <property type="project" value="UniProtKB-KW"/>
</dbReference>
<feature type="binding site" evidence="3">
    <location>
        <position position="281"/>
    </location>
    <ligand>
        <name>Zn(2+)</name>
        <dbReference type="ChEBI" id="CHEBI:29105"/>
    </ligand>
</feature>
<keyword evidence="3" id="KW-0694">RNA-binding</keyword>
<dbReference type="AlphaFoldDB" id="B4S4H5"/>
<comment type="subunit">
    <text evidence="3">Monomer. Associates with 30S ribosomal subunit, binds 16S rRNA.</text>
</comment>
<reference evidence="6" key="1">
    <citation type="submission" date="2008-06" db="EMBL/GenBank/DDBJ databases">
        <title>Complete sequence of chromosome of Prosthecochloris aestuarii DSM 271.</title>
        <authorList>
            <consortium name="US DOE Joint Genome Institute"/>
            <person name="Lucas S."/>
            <person name="Copeland A."/>
            <person name="Lapidus A."/>
            <person name="Glavina del Rio T."/>
            <person name="Dalin E."/>
            <person name="Tice H."/>
            <person name="Bruce D."/>
            <person name="Goodwin L."/>
            <person name="Pitluck S."/>
            <person name="Schmutz J."/>
            <person name="Larimer F."/>
            <person name="Land M."/>
            <person name="Hauser L."/>
            <person name="Kyrpides N."/>
            <person name="Anderson I."/>
            <person name="Liu Z."/>
            <person name="Li T."/>
            <person name="Zhao F."/>
            <person name="Overmann J."/>
            <person name="Bryant D.A."/>
            <person name="Richardson P."/>
        </authorList>
    </citation>
    <scope>NUCLEOTIDE SEQUENCE [LARGE SCALE GENOMIC DNA]</scope>
    <source>
        <strain evidence="6">DSM 271</strain>
    </source>
</reference>
<dbReference type="PANTHER" id="PTHR32120">
    <property type="entry name" value="SMALL RIBOSOMAL SUBUNIT BIOGENESIS GTPASE RSGA"/>
    <property type="match status" value="1"/>
</dbReference>
<keyword evidence="3" id="KW-0862">Zinc</keyword>
<dbReference type="NCBIfam" id="TIGR00157">
    <property type="entry name" value="ribosome small subunit-dependent GTPase A"/>
    <property type="match status" value="1"/>
</dbReference>
<keyword evidence="2 3" id="KW-0342">GTP-binding</keyword>
<dbReference type="InterPro" id="IPR004881">
    <property type="entry name" value="Ribosome_biogen_GTPase_RsgA"/>
</dbReference>
<keyword evidence="3" id="KW-0378">Hydrolase</keyword>
<feature type="binding site" evidence="3">
    <location>
        <begin position="192"/>
        <end position="200"/>
    </location>
    <ligand>
        <name>GTP</name>
        <dbReference type="ChEBI" id="CHEBI:37565"/>
    </ligand>
</feature>
<keyword evidence="3" id="KW-0963">Cytoplasm</keyword>
<dbReference type="EMBL" id="CP001108">
    <property type="protein sequence ID" value="ACF46871.1"/>
    <property type="molecule type" value="Genomic_DNA"/>
</dbReference>
<feature type="binding site" evidence="3">
    <location>
        <position position="274"/>
    </location>
    <ligand>
        <name>Zn(2+)</name>
        <dbReference type="ChEBI" id="CHEBI:29105"/>
    </ligand>
</feature>
<dbReference type="PROSITE" id="PS51721">
    <property type="entry name" value="G_CP"/>
    <property type="match status" value="1"/>
</dbReference>
<dbReference type="GO" id="GO:0005737">
    <property type="term" value="C:cytoplasm"/>
    <property type="evidence" value="ECO:0007669"/>
    <property type="project" value="UniProtKB-SubCell"/>
</dbReference>
<dbReference type="PROSITE" id="PS50936">
    <property type="entry name" value="ENGC_GTPASE"/>
    <property type="match status" value="1"/>
</dbReference>
<dbReference type="Pfam" id="PF03193">
    <property type="entry name" value="RsgA_GTPase"/>
    <property type="match status" value="1"/>
</dbReference>
<dbReference type="GO" id="GO:0042274">
    <property type="term" value="P:ribosomal small subunit biogenesis"/>
    <property type="evidence" value="ECO:0007669"/>
    <property type="project" value="UniProtKB-UniRule"/>
</dbReference>
<dbReference type="HOGENOM" id="CLU_033617_2_1_10"/>
<dbReference type="InterPro" id="IPR030378">
    <property type="entry name" value="G_CP_dom"/>
</dbReference>
<keyword evidence="1 3" id="KW-0547">Nucleotide-binding</keyword>
<dbReference type="CDD" id="cd01854">
    <property type="entry name" value="YjeQ_EngC"/>
    <property type="match status" value="1"/>
</dbReference>
<name>B4S4H5_PROA2</name>
<evidence type="ECO:0000313" key="6">
    <source>
        <dbReference type="EMBL" id="ACF46871.1"/>
    </source>
</evidence>
<keyword evidence="3" id="KW-0699">rRNA-binding</keyword>
<dbReference type="SUPFAM" id="SSF52540">
    <property type="entry name" value="P-loop containing nucleoside triphosphate hydrolases"/>
    <property type="match status" value="1"/>
</dbReference>
<feature type="binding site" evidence="3">
    <location>
        <position position="287"/>
    </location>
    <ligand>
        <name>Zn(2+)</name>
        <dbReference type="ChEBI" id="CHEBI:29105"/>
    </ligand>
</feature>
<dbReference type="Gene3D" id="1.10.40.50">
    <property type="entry name" value="Probable gtpase engc, domain 3"/>
    <property type="match status" value="1"/>
</dbReference>
<dbReference type="InterPro" id="IPR027417">
    <property type="entry name" value="P-loop_NTPase"/>
</dbReference>
<dbReference type="STRING" id="290512.Paes_1859"/>
<dbReference type="SUPFAM" id="SSF50249">
    <property type="entry name" value="Nucleic acid-binding proteins"/>
    <property type="match status" value="1"/>
</dbReference>
<comment type="cofactor">
    <cofactor evidence="3">
        <name>Zn(2+)</name>
        <dbReference type="ChEBI" id="CHEBI:29105"/>
    </cofactor>
    <text evidence="3">Binds 1 zinc ion per subunit.</text>
</comment>
<keyword evidence="3" id="KW-0690">Ribosome biogenesis</keyword>
<evidence type="ECO:0000259" key="4">
    <source>
        <dbReference type="PROSITE" id="PS50936"/>
    </source>
</evidence>
<feature type="binding site" evidence="3">
    <location>
        <position position="279"/>
    </location>
    <ligand>
        <name>Zn(2+)</name>
        <dbReference type="ChEBI" id="CHEBI:29105"/>
    </ligand>
</feature>
<dbReference type="Gene3D" id="3.40.50.300">
    <property type="entry name" value="P-loop containing nucleotide triphosphate hydrolases"/>
    <property type="match status" value="1"/>
</dbReference>
<dbReference type="EC" id="3.6.1.-" evidence="3"/>
<feature type="domain" description="CP-type G" evidence="5">
    <location>
        <begin position="92"/>
        <end position="250"/>
    </location>
</feature>
<dbReference type="GO" id="GO:0005525">
    <property type="term" value="F:GTP binding"/>
    <property type="evidence" value="ECO:0007669"/>
    <property type="project" value="UniProtKB-UniRule"/>
</dbReference>
<accession>B4S4H5</accession>
<evidence type="ECO:0000256" key="1">
    <source>
        <dbReference type="ARBA" id="ARBA00022741"/>
    </source>
</evidence>
<comment type="similarity">
    <text evidence="3">Belongs to the TRAFAC class YlqF/YawG GTPase family. RsgA subfamily.</text>
</comment>
<gene>
    <name evidence="3" type="primary">rsgA</name>
    <name evidence="6" type="ordered locus">Paes_1859</name>
</gene>
<organism evidence="6 7">
    <name type="scientific">Prosthecochloris aestuarii (strain DSM 271 / SK 413)</name>
    <dbReference type="NCBI Taxonomy" id="290512"/>
    <lineage>
        <taxon>Bacteria</taxon>
        <taxon>Pseudomonadati</taxon>
        <taxon>Chlorobiota</taxon>
        <taxon>Chlorobiia</taxon>
        <taxon>Chlorobiales</taxon>
        <taxon>Chlorobiaceae</taxon>
        <taxon>Prosthecochloris</taxon>
    </lineage>
</organism>
<feature type="binding site" evidence="3">
    <location>
        <begin position="141"/>
        <end position="144"/>
    </location>
    <ligand>
        <name>GTP</name>
        <dbReference type="ChEBI" id="CHEBI:37565"/>
    </ligand>
</feature>
<dbReference type="InterPro" id="IPR010914">
    <property type="entry name" value="RsgA_GTPase_dom"/>
</dbReference>
<protein>
    <recommendedName>
        <fullName evidence="3">Small ribosomal subunit biogenesis GTPase RsgA</fullName>
        <ecNumber evidence="3">3.6.1.-</ecNumber>
    </recommendedName>
</protein>
<feature type="domain" description="EngC GTPase" evidence="4">
    <location>
        <begin position="101"/>
        <end position="248"/>
    </location>
</feature>
<dbReference type="Gene3D" id="2.40.50.140">
    <property type="entry name" value="Nucleic acid-binding proteins"/>
    <property type="match status" value="1"/>
</dbReference>
<dbReference type="KEGG" id="paa:Paes_1859"/>
<dbReference type="eggNOG" id="COG1162">
    <property type="taxonomic scope" value="Bacteria"/>
</dbReference>
<proteinExistence type="inferred from homology"/>
<dbReference type="HAMAP" id="MF_01820">
    <property type="entry name" value="GTPase_RsgA"/>
    <property type="match status" value="1"/>
</dbReference>
<comment type="function">
    <text evidence="3">One of several proteins that assist in the late maturation steps of the functional core of the 30S ribosomal subunit. Helps release RbfA from mature subunits. May play a role in the assembly of ribosomal proteins into the subunit. Circularly permuted GTPase that catalyzes slow GTP hydrolysis, GTPase activity is stimulated by the 30S ribosomal subunit.</text>
</comment>
<dbReference type="GO" id="GO:0003924">
    <property type="term" value="F:GTPase activity"/>
    <property type="evidence" value="ECO:0007669"/>
    <property type="project" value="UniProtKB-UniRule"/>
</dbReference>
<comment type="subcellular location">
    <subcellularLocation>
        <location evidence="3">Cytoplasm</location>
    </subcellularLocation>
</comment>
<dbReference type="GO" id="GO:0046872">
    <property type="term" value="F:metal ion binding"/>
    <property type="evidence" value="ECO:0007669"/>
    <property type="project" value="UniProtKB-KW"/>
</dbReference>
<dbReference type="PANTHER" id="PTHR32120:SF11">
    <property type="entry name" value="SMALL RIBOSOMAL SUBUNIT BIOGENESIS GTPASE RSGA 1, MITOCHONDRIAL-RELATED"/>
    <property type="match status" value="1"/>
</dbReference>
<evidence type="ECO:0000256" key="2">
    <source>
        <dbReference type="ARBA" id="ARBA00023134"/>
    </source>
</evidence>
<evidence type="ECO:0000313" key="7">
    <source>
        <dbReference type="Proteomes" id="UP000002725"/>
    </source>
</evidence>
<sequence length="316" mass="34936">MSMSPEVMEIEGFVTEARGGMYIVRDEAFNEWLCRTYRGTRTDNGPSSLVTVGDLVRIKATSQEDEHEGVIVFVYPRQSALVRKRDIRRNRSKEKIQVIASNIDQLCVVVSADDPPLNLRLIDRYLVFAGSEQMPVLIIINKTDLARQKELEEEMRVYADLGYPLCYVSAESGEGIEALLDLLSGKISAFSGHSGVGKSTLINRLIGEERLKTAEISAGNSRGVHTTTNAVMLSLPGGGYVIDTPGIREFNLSGVTSENLRFWFPEFLESMGNCAYSSCSHTVEPGCGVAQAVEAGRIDARRYESYLAIFDTLDDE</sequence>
<evidence type="ECO:0000259" key="5">
    <source>
        <dbReference type="PROSITE" id="PS51721"/>
    </source>
</evidence>